<keyword evidence="1" id="KW-0472">Membrane</keyword>
<comment type="similarity">
    <text evidence="1">Belongs to the GPI inositol-deacylase family.</text>
</comment>
<protein>
    <recommendedName>
        <fullName evidence="1">GPI inositol-deacylase</fullName>
        <ecNumber evidence="1">3.1.-.-</ecNumber>
    </recommendedName>
</protein>
<comment type="subcellular location">
    <subcellularLocation>
        <location evidence="1">Endoplasmic reticulum membrane</location>
    </subcellularLocation>
</comment>
<accession>A0A843UG95</accession>
<evidence type="ECO:0000259" key="3">
    <source>
        <dbReference type="Pfam" id="PF07819"/>
    </source>
</evidence>
<reference evidence="4" key="1">
    <citation type="submission" date="2017-07" db="EMBL/GenBank/DDBJ databases">
        <title>Taro Niue Genome Assembly and Annotation.</title>
        <authorList>
            <person name="Atibalentja N."/>
            <person name="Keating K."/>
            <person name="Fields C.J."/>
        </authorList>
    </citation>
    <scope>NUCLEOTIDE SEQUENCE</scope>
    <source>
        <strain evidence="4">Niue_2</strain>
        <tissue evidence="4">Leaf</tissue>
    </source>
</reference>
<evidence type="ECO:0000256" key="2">
    <source>
        <dbReference type="SAM" id="MobiDB-lite"/>
    </source>
</evidence>
<keyword evidence="1" id="KW-0256">Endoplasmic reticulum</keyword>
<dbReference type="GO" id="GO:0015031">
    <property type="term" value="P:protein transport"/>
    <property type="evidence" value="ECO:0007669"/>
    <property type="project" value="UniProtKB-KW"/>
</dbReference>
<evidence type="ECO:0000313" key="5">
    <source>
        <dbReference type="Proteomes" id="UP000652761"/>
    </source>
</evidence>
<dbReference type="Proteomes" id="UP000652761">
    <property type="component" value="Unassembled WGS sequence"/>
</dbReference>
<dbReference type="EC" id="3.1.-.-" evidence="1"/>
<dbReference type="PANTHER" id="PTHR47346">
    <property type="entry name" value="HYDROLASES, ACTING ON ESTER BOND"/>
    <property type="match status" value="1"/>
</dbReference>
<keyword evidence="1" id="KW-0653">Protein transport</keyword>
<dbReference type="GO" id="GO:0016788">
    <property type="term" value="F:hydrolase activity, acting on ester bonds"/>
    <property type="evidence" value="ECO:0007669"/>
    <property type="project" value="InterPro"/>
</dbReference>
<dbReference type="SUPFAM" id="SSF53474">
    <property type="entry name" value="alpha/beta-Hydrolases"/>
    <property type="match status" value="1"/>
</dbReference>
<name>A0A843UG95_COLES</name>
<comment type="caution">
    <text evidence="4">The sequence shown here is derived from an EMBL/GenBank/DDBJ whole genome shotgun (WGS) entry which is preliminary data.</text>
</comment>
<feature type="domain" description="GPI inositol-deacylase PGAP1-like alpha/beta" evidence="3">
    <location>
        <begin position="127"/>
        <end position="409"/>
    </location>
</feature>
<dbReference type="EMBL" id="NMUH01000534">
    <property type="protein sequence ID" value="MQL80920.1"/>
    <property type="molecule type" value="Genomic_DNA"/>
</dbReference>
<dbReference type="AlphaFoldDB" id="A0A843UG95"/>
<dbReference type="Pfam" id="PF07819">
    <property type="entry name" value="PGAP1"/>
    <property type="match status" value="1"/>
</dbReference>
<keyword evidence="1" id="KW-0813">Transport</keyword>
<dbReference type="OrthoDB" id="348976at2759"/>
<dbReference type="Gene3D" id="3.40.50.1820">
    <property type="entry name" value="alpha/beta hydrolase"/>
    <property type="match status" value="1"/>
</dbReference>
<keyword evidence="1" id="KW-0378">Hydrolase</keyword>
<dbReference type="InterPro" id="IPR029058">
    <property type="entry name" value="AB_hydrolase_fold"/>
</dbReference>
<gene>
    <name evidence="4" type="ORF">Taro_013363</name>
</gene>
<keyword evidence="5" id="KW-1185">Reference proteome</keyword>
<organism evidence="4 5">
    <name type="scientific">Colocasia esculenta</name>
    <name type="common">Wild taro</name>
    <name type="synonym">Arum esculentum</name>
    <dbReference type="NCBI Taxonomy" id="4460"/>
    <lineage>
        <taxon>Eukaryota</taxon>
        <taxon>Viridiplantae</taxon>
        <taxon>Streptophyta</taxon>
        <taxon>Embryophyta</taxon>
        <taxon>Tracheophyta</taxon>
        <taxon>Spermatophyta</taxon>
        <taxon>Magnoliopsida</taxon>
        <taxon>Liliopsida</taxon>
        <taxon>Araceae</taxon>
        <taxon>Aroideae</taxon>
        <taxon>Colocasieae</taxon>
        <taxon>Colocasia</taxon>
    </lineage>
</organism>
<evidence type="ECO:0000256" key="1">
    <source>
        <dbReference type="RuleBase" id="RU365011"/>
    </source>
</evidence>
<sequence length="492" mass="54220">MSWIRNRPTGCSRCWPEAAQRHWLLPVTSPPECIDISDDPSISLFCCICPETRSQTSVSCSLSSSSTSLPEVFAPPRQRLSSENAGVRGSSPWRGEPPDRGIGQVVVFPAGSSPRLRIFSLLFLLRVRSLAAESSRAFQGGPLEPTYYEDASVRFLGEGKKLLIDDSNEFSFSFPNLYTHKLDWFAVDLQEEHSAMDSQILEDHTDYVVYAINRSSQRGREVVVTARATVTEITEILEQYKESKEALLKEGAEIGSLPASVILVGHSMGGFVARAAVVHPLLRKSSVETVLTLASPHQSPPVALQPSLGHLFSLVNSAWREGYEIQTTHTGRFLSSSKLSNVVVISIAGGVNDYQVRTKVASLEGIVPETNGFMISSSSVKNVWLSMDHQSILWCNQLVVQISHTLLTMINVETGQPFPSTQKRLSIFSRMLQSGVSQSFNWKGHVEAAPLLTHVPFKESQDYAGIILSLLTHVLLKDVTLILVYILVLLSL</sequence>
<proteinExistence type="inferred from homology"/>
<dbReference type="InterPro" id="IPR012908">
    <property type="entry name" value="PGAP1-ab_dom-like"/>
</dbReference>
<dbReference type="PANTHER" id="PTHR47346:SF1">
    <property type="entry name" value="GPI INOSITOL-DEACYLASE"/>
    <property type="match status" value="1"/>
</dbReference>
<dbReference type="GO" id="GO:0005789">
    <property type="term" value="C:endoplasmic reticulum membrane"/>
    <property type="evidence" value="ECO:0007669"/>
    <property type="project" value="UniProtKB-SubCell"/>
</dbReference>
<evidence type="ECO:0000313" key="4">
    <source>
        <dbReference type="EMBL" id="MQL80920.1"/>
    </source>
</evidence>
<comment type="function">
    <text evidence="1">Involved in inositol deacylation of GPI-anchored proteins which plays important roles in the quality control and ER-associated degradation of GPI-anchored proteins.</text>
</comment>
<feature type="region of interest" description="Disordered" evidence="2">
    <location>
        <begin position="71"/>
        <end position="97"/>
    </location>
</feature>